<gene>
    <name evidence="4" type="ORF">DB32_000626</name>
</gene>
<keyword evidence="2" id="KW-0560">Oxidoreductase</keyword>
<comment type="similarity">
    <text evidence="1">Belongs to the 3-beta-HSD family.</text>
</comment>
<name>A0A0F6VZI9_9BACT</name>
<dbReference type="PANTHER" id="PTHR43245">
    <property type="entry name" value="BIFUNCTIONAL POLYMYXIN RESISTANCE PROTEIN ARNA"/>
    <property type="match status" value="1"/>
</dbReference>
<dbReference type="AlphaFoldDB" id="A0A0F6VZI9"/>
<dbReference type="GO" id="GO:0016616">
    <property type="term" value="F:oxidoreductase activity, acting on the CH-OH group of donors, NAD or NADP as acceptor"/>
    <property type="evidence" value="ECO:0007669"/>
    <property type="project" value="InterPro"/>
</dbReference>
<evidence type="ECO:0000256" key="1">
    <source>
        <dbReference type="ARBA" id="ARBA00009219"/>
    </source>
</evidence>
<evidence type="ECO:0000259" key="3">
    <source>
        <dbReference type="Pfam" id="PF01073"/>
    </source>
</evidence>
<dbReference type="InterPro" id="IPR036291">
    <property type="entry name" value="NAD(P)-bd_dom_sf"/>
</dbReference>
<organism evidence="4 5">
    <name type="scientific">Sandaracinus amylolyticus</name>
    <dbReference type="NCBI Taxonomy" id="927083"/>
    <lineage>
        <taxon>Bacteria</taxon>
        <taxon>Pseudomonadati</taxon>
        <taxon>Myxococcota</taxon>
        <taxon>Polyangia</taxon>
        <taxon>Polyangiales</taxon>
        <taxon>Sandaracinaceae</taxon>
        <taxon>Sandaracinus</taxon>
    </lineage>
</organism>
<proteinExistence type="inferred from homology"/>
<protein>
    <submittedName>
        <fullName evidence="4">NAD(P)H steroid dehydrogenase-like protein</fullName>
    </submittedName>
</protein>
<evidence type="ECO:0000313" key="5">
    <source>
        <dbReference type="Proteomes" id="UP000034883"/>
    </source>
</evidence>
<evidence type="ECO:0000256" key="2">
    <source>
        <dbReference type="ARBA" id="ARBA00023002"/>
    </source>
</evidence>
<dbReference type="KEGG" id="samy:DB32_000626"/>
<sequence>MSRSAVVIGGSGFVGRRLVEMLAGEPGVDRPQSWPRFDSVHVVDVAPWRSDVALATKVTSSIADVRSRDALREVLRGAHTVFHLASLVDVGLKKNPTIDAVNVDGARNVVEVCRELGVPFVVYTSTEDVVLRDTPIAHGDESLPYPEVPLHDYVRTKIEGERIVLAADRRDGLRTCAVRPVHVYGPNDPHAIVTTLRAFASGSVPVLLGDGRARFDVVYVDNVVHAHLLAAAKLHDPATRDVVGGRAYFVGEGNAPNYFEFLRPYAEVKGIRMPRRWLGRRRTALAARVLEGVHRLTGADVPFHRFHVHVICEDFFFSCARAERELGYRPHVAPSEGLRRTIEWVRDVRLEA</sequence>
<feature type="domain" description="3-beta hydroxysteroid dehydrogenase/isomerase" evidence="3">
    <location>
        <begin position="6"/>
        <end position="277"/>
    </location>
</feature>
<dbReference type="Gene3D" id="3.40.50.720">
    <property type="entry name" value="NAD(P)-binding Rossmann-like Domain"/>
    <property type="match status" value="1"/>
</dbReference>
<dbReference type="RefSeq" id="WP_157068666.1">
    <property type="nucleotide sequence ID" value="NZ_CP011125.1"/>
</dbReference>
<dbReference type="SUPFAM" id="SSF51735">
    <property type="entry name" value="NAD(P)-binding Rossmann-fold domains"/>
    <property type="match status" value="1"/>
</dbReference>
<evidence type="ECO:0000313" key="4">
    <source>
        <dbReference type="EMBL" id="AKF03477.1"/>
    </source>
</evidence>
<accession>A0A0F6VZI9</accession>
<dbReference type="EMBL" id="CP011125">
    <property type="protein sequence ID" value="AKF03477.1"/>
    <property type="molecule type" value="Genomic_DNA"/>
</dbReference>
<keyword evidence="5" id="KW-1185">Reference proteome</keyword>
<dbReference type="InterPro" id="IPR050177">
    <property type="entry name" value="Lipid_A_modif_metabolic_enz"/>
</dbReference>
<dbReference type="InterPro" id="IPR002225">
    <property type="entry name" value="3Beta_OHSteriod_DH/Estase"/>
</dbReference>
<dbReference type="PANTHER" id="PTHR43245:SF51">
    <property type="entry name" value="SHORT CHAIN DEHYDROGENASE_REDUCTASE FAMILY 42E, MEMBER 2"/>
    <property type="match status" value="1"/>
</dbReference>
<reference evidence="4 5" key="1">
    <citation type="submission" date="2015-03" db="EMBL/GenBank/DDBJ databases">
        <title>Genome assembly of Sandaracinus amylolyticus DSM 53668.</title>
        <authorList>
            <person name="Sharma G."/>
            <person name="Subramanian S."/>
        </authorList>
    </citation>
    <scope>NUCLEOTIDE SEQUENCE [LARGE SCALE GENOMIC DNA]</scope>
    <source>
        <strain evidence="4 5">DSM 53668</strain>
    </source>
</reference>
<dbReference type="Proteomes" id="UP000034883">
    <property type="component" value="Chromosome"/>
</dbReference>
<dbReference type="STRING" id="927083.DB32_000626"/>
<dbReference type="GO" id="GO:0006694">
    <property type="term" value="P:steroid biosynthetic process"/>
    <property type="evidence" value="ECO:0007669"/>
    <property type="project" value="InterPro"/>
</dbReference>
<dbReference type="Pfam" id="PF01073">
    <property type="entry name" value="3Beta_HSD"/>
    <property type="match status" value="1"/>
</dbReference>
<dbReference type="OrthoDB" id="9814124at2"/>